<organism evidence="2 3">
    <name type="scientific">Steinernema glaseri</name>
    <dbReference type="NCBI Taxonomy" id="37863"/>
    <lineage>
        <taxon>Eukaryota</taxon>
        <taxon>Metazoa</taxon>
        <taxon>Ecdysozoa</taxon>
        <taxon>Nematoda</taxon>
        <taxon>Chromadorea</taxon>
        <taxon>Rhabditida</taxon>
        <taxon>Tylenchina</taxon>
        <taxon>Panagrolaimomorpha</taxon>
        <taxon>Strongyloidoidea</taxon>
        <taxon>Steinernematidae</taxon>
        <taxon>Steinernema</taxon>
    </lineage>
</organism>
<protein>
    <submittedName>
        <fullName evidence="3">Secreted protein</fullName>
    </submittedName>
</protein>
<dbReference type="WBParaSite" id="L893_g2611.t1">
    <property type="protein sequence ID" value="L893_g2611.t1"/>
    <property type="gene ID" value="L893_g2611"/>
</dbReference>
<feature type="signal peptide" evidence="1">
    <location>
        <begin position="1"/>
        <end position="20"/>
    </location>
</feature>
<reference evidence="3" key="1">
    <citation type="submission" date="2016-11" db="UniProtKB">
        <authorList>
            <consortium name="WormBaseParasite"/>
        </authorList>
    </citation>
    <scope>IDENTIFICATION</scope>
</reference>
<evidence type="ECO:0000313" key="3">
    <source>
        <dbReference type="WBParaSite" id="L893_g2611.t1"/>
    </source>
</evidence>
<accession>A0A1I7ZFT7</accession>
<feature type="chain" id="PRO_5009313386" evidence="1">
    <location>
        <begin position="21"/>
        <end position="68"/>
    </location>
</feature>
<evidence type="ECO:0000256" key="1">
    <source>
        <dbReference type="SAM" id="SignalP"/>
    </source>
</evidence>
<dbReference type="Proteomes" id="UP000095287">
    <property type="component" value="Unplaced"/>
</dbReference>
<evidence type="ECO:0000313" key="2">
    <source>
        <dbReference type="Proteomes" id="UP000095287"/>
    </source>
</evidence>
<sequence length="68" mass="7960">MKFCVYLFVVILITVCAVQAETWRTVPVPLSFNRADRVKRQWVDQMNLWSGWRCSGFNGLFLDCMGKK</sequence>
<keyword evidence="2" id="KW-1185">Reference proteome</keyword>
<proteinExistence type="predicted"/>
<name>A0A1I7ZFT7_9BILA</name>
<keyword evidence="1" id="KW-0732">Signal</keyword>
<dbReference type="AlphaFoldDB" id="A0A1I7ZFT7"/>